<dbReference type="EC" id="3.6.4.13" evidence="1"/>
<dbReference type="Pfam" id="PF00271">
    <property type="entry name" value="Helicase_C"/>
    <property type="match status" value="1"/>
</dbReference>
<organism evidence="11 12">
    <name type="scientific">Lodderomyces beijingensis</name>
    <dbReference type="NCBI Taxonomy" id="1775926"/>
    <lineage>
        <taxon>Eukaryota</taxon>
        <taxon>Fungi</taxon>
        <taxon>Dikarya</taxon>
        <taxon>Ascomycota</taxon>
        <taxon>Saccharomycotina</taxon>
        <taxon>Pichiomycetes</taxon>
        <taxon>Debaryomycetaceae</taxon>
        <taxon>Candida/Lodderomyces clade</taxon>
        <taxon>Lodderomyces</taxon>
    </lineage>
</organism>
<dbReference type="SMART" id="SM00316">
    <property type="entry name" value="S1"/>
    <property type="match status" value="1"/>
</dbReference>
<dbReference type="RefSeq" id="XP_066832321.1">
    <property type="nucleotide sequence ID" value="XM_066975709.1"/>
</dbReference>
<feature type="region of interest" description="Disordered" evidence="7">
    <location>
        <begin position="1022"/>
        <end position="1061"/>
    </location>
</feature>
<protein>
    <recommendedName>
        <fullName evidence="1">RNA helicase</fullName>
        <ecNumber evidence="1">3.6.4.13</ecNumber>
    </recommendedName>
</protein>
<feature type="compositionally biased region" description="Basic residues" evidence="7">
    <location>
        <begin position="1044"/>
        <end position="1061"/>
    </location>
</feature>
<keyword evidence="5" id="KW-0507">mRNA processing</keyword>
<dbReference type="InterPro" id="IPR002464">
    <property type="entry name" value="DNA/RNA_helicase_DEAH_CS"/>
</dbReference>
<evidence type="ECO:0000259" key="9">
    <source>
        <dbReference type="PROSITE" id="PS51192"/>
    </source>
</evidence>
<dbReference type="Gene3D" id="2.40.50.140">
    <property type="entry name" value="Nucleic acid-binding proteins"/>
    <property type="match status" value="1"/>
</dbReference>
<dbReference type="CDD" id="cd18791">
    <property type="entry name" value="SF2_C_RHA"/>
    <property type="match status" value="1"/>
</dbReference>
<feature type="domain" description="Helicase ATP-binding" evidence="9">
    <location>
        <begin position="410"/>
        <end position="577"/>
    </location>
</feature>
<dbReference type="InterPro" id="IPR048333">
    <property type="entry name" value="HA2_WH"/>
</dbReference>
<gene>
    <name evidence="11" type="ORF">LODBEIA_P53830</name>
</gene>
<dbReference type="Pfam" id="PF07717">
    <property type="entry name" value="OB_NTP_bind"/>
    <property type="match status" value="1"/>
</dbReference>
<dbReference type="Proteomes" id="UP001497383">
    <property type="component" value="Chromosome 7"/>
</dbReference>
<keyword evidence="6" id="KW-0539">Nucleus</keyword>
<dbReference type="InterPro" id="IPR003029">
    <property type="entry name" value="S1_domain"/>
</dbReference>
<dbReference type="Pfam" id="PF04408">
    <property type="entry name" value="WHD_HA2"/>
    <property type="match status" value="1"/>
</dbReference>
<keyword evidence="2" id="KW-0547">Nucleotide-binding</keyword>
<keyword evidence="12" id="KW-1185">Reference proteome</keyword>
<dbReference type="Gene3D" id="3.40.50.300">
    <property type="entry name" value="P-loop containing nucleotide triphosphate hydrolases"/>
    <property type="match status" value="2"/>
</dbReference>
<feature type="compositionally biased region" description="Basic and acidic residues" evidence="7">
    <location>
        <begin position="246"/>
        <end position="257"/>
    </location>
</feature>
<dbReference type="EMBL" id="OZ022411">
    <property type="protein sequence ID" value="CAK9441515.1"/>
    <property type="molecule type" value="Genomic_DNA"/>
</dbReference>
<name>A0ABP0ZSP0_9ASCO</name>
<proteinExistence type="predicted"/>
<dbReference type="PROSITE" id="PS00690">
    <property type="entry name" value="DEAH_ATP_HELICASE"/>
    <property type="match status" value="1"/>
</dbReference>
<evidence type="ECO:0000256" key="1">
    <source>
        <dbReference type="ARBA" id="ARBA00012552"/>
    </source>
</evidence>
<accession>A0ABP0ZSP0</accession>
<dbReference type="SUPFAM" id="SSF52540">
    <property type="entry name" value="P-loop containing nucleoside triphosphate hydrolases"/>
    <property type="match status" value="1"/>
</dbReference>
<dbReference type="Pfam" id="PF00575">
    <property type="entry name" value="S1"/>
    <property type="match status" value="1"/>
</dbReference>
<dbReference type="PROSITE" id="PS51192">
    <property type="entry name" value="HELICASE_ATP_BIND_1"/>
    <property type="match status" value="1"/>
</dbReference>
<dbReference type="InterPro" id="IPR001650">
    <property type="entry name" value="Helicase_C-like"/>
</dbReference>
<dbReference type="Pfam" id="PF00270">
    <property type="entry name" value="DEAD"/>
    <property type="match status" value="1"/>
</dbReference>
<dbReference type="SUPFAM" id="SSF50249">
    <property type="entry name" value="Nucleic acid-binding proteins"/>
    <property type="match status" value="1"/>
</dbReference>
<dbReference type="PANTHER" id="PTHR18934:SF85">
    <property type="entry name" value="ATP-DEPENDENT RNA HELICASE DHX8"/>
    <property type="match status" value="1"/>
</dbReference>
<evidence type="ECO:0000256" key="6">
    <source>
        <dbReference type="ARBA" id="ARBA00023242"/>
    </source>
</evidence>
<evidence type="ECO:0000259" key="8">
    <source>
        <dbReference type="PROSITE" id="PS50126"/>
    </source>
</evidence>
<evidence type="ECO:0000256" key="3">
    <source>
        <dbReference type="ARBA" id="ARBA00022801"/>
    </source>
</evidence>
<evidence type="ECO:0000313" key="12">
    <source>
        <dbReference type="Proteomes" id="UP001497383"/>
    </source>
</evidence>
<sequence>MRKALNLVDWPVGGKRVFEVDVEVSRPKILIAAILPCDRQGRSHSRCPSIDYETISKQDCPCLPSLLSMSDSSGDVGCETSRKDVVEKHFKGLDEENVQLITEFLGDLLQRCGSSPSLARFHEKVRANGGEEFDRAFIKEFYEFDYSSTGRQTTTTTATAKRSRDESEGIHEGIVTSLQPYGAFVSFGNKSGMCHVSEISNSMINHPADVLELNQVVFVRILDERIERGRTRICLSMRDVDQKRQLDEFDDNLDRRSKSPRPNSESKPQVPSSTNPGPEISTDVELNQSRPKFLQQQQPQPQQQPLQQHQKSKAGFDMNKIFNTVGEMRQAAANGSELAKQFREDKFKQSKLKNKQAVIEDDPLYQKEKVQDVVTRWKHAHKTKFVKPSKESIDLQRKSLPIYQMRQDLVTQIRDNQFIVIVGETGSGKTTQIVQYIYEEKLHVFNGCEKIIGCTQPRRVAATSVAGRVADEVGCVVGDEVGYNVRFDDNTSYKTKIKYLTDGMLEREALSDPELSNYAVIMLDEAHERTIATDVLFALLKKAALKNPNLKVIVTSATLDAEKFSTYFNNCPIMRIPGRTFPVEVLYTKEPEMDYLAAALNSVMQIHLSEPVGGDILVFLTGQEEIDTSCEVLADRMQTLGDAASELIILPVYASLPPEQQTMIFEPAPPGARKVILATNIAETSITIDGIYFVVDPGYVKINAFDPRAGMDSLRVCPISQAQANQRSGRAGRTGPGKCYRLYTENSYAQMLPNAIPEIQRQNLSHTTLMLKAMGINDLVNFEFMDPPSSHTLFASLEDLYMLDALDDEGNLTKLGREMADYPMEPALAKVLIKSMEFGCTEEILSIVAMLSVQTIFYRPHKRRALADQRKARFHSTQGDHLTLLNVYQRFMLNHGSQTWCQDNFIQHRSMKKAVDVRKQLRLILQKYGYKDFRSSGDPSVILKTLCCGYFKNTAERSSDAGYMILANRESVFLHPSSSMWGKSPEFVLYHTVLSTTKQYIHCVSVIQPQWLVELSPKFFKKGDPSTSQRSEKIVPLFANQRKDSKRRGWRNGLRRVQSKK</sequence>
<evidence type="ECO:0000256" key="4">
    <source>
        <dbReference type="ARBA" id="ARBA00022840"/>
    </source>
</evidence>
<evidence type="ECO:0000259" key="10">
    <source>
        <dbReference type="PROSITE" id="PS51194"/>
    </source>
</evidence>
<dbReference type="GeneID" id="92210579"/>
<dbReference type="PROSITE" id="PS51194">
    <property type="entry name" value="HELICASE_CTER"/>
    <property type="match status" value="1"/>
</dbReference>
<dbReference type="InterPro" id="IPR011545">
    <property type="entry name" value="DEAD/DEAH_box_helicase_dom"/>
</dbReference>
<dbReference type="Pfam" id="PF21010">
    <property type="entry name" value="HA2_C"/>
    <property type="match status" value="1"/>
</dbReference>
<feature type="region of interest" description="Disordered" evidence="7">
    <location>
        <begin position="246"/>
        <end position="312"/>
    </location>
</feature>
<dbReference type="InterPro" id="IPR027417">
    <property type="entry name" value="P-loop_NTPase"/>
</dbReference>
<dbReference type="PANTHER" id="PTHR18934">
    <property type="entry name" value="ATP-DEPENDENT RNA HELICASE"/>
    <property type="match status" value="1"/>
</dbReference>
<feature type="domain" description="S1 motif" evidence="8">
    <location>
        <begin position="168"/>
        <end position="238"/>
    </location>
</feature>
<keyword evidence="4" id="KW-0067">ATP-binding</keyword>
<dbReference type="SMART" id="SM00490">
    <property type="entry name" value="HELICc"/>
    <property type="match status" value="1"/>
</dbReference>
<evidence type="ECO:0000313" key="11">
    <source>
        <dbReference type="EMBL" id="CAK9441515.1"/>
    </source>
</evidence>
<feature type="domain" description="Helicase C-terminal" evidence="10">
    <location>
        <begin position="599"/>
        <end position="775"/>
    </location>
</feature>
<feature type="compositionally biased region" description="Polar residues" evidence="7">
    <location>
        <begin position="260"/>
        <end position="276"/>
    </location>
</feature>
<dbReference type="InterPro" id="IPR007502">
    <property type="entry name" value="Helicase-assoc_dom"/>
</dbReference>
<feature type="compositionally biased region" description="Low complexity" evidence="7">
    <location>
        <begin position="294"/>
        <end position="308"/>
    </location>
</feature>
<dbReference type="InterPro" id="IPR011709">
    <property type="entry name" value="DEAD-box_helicase_OB_fold"/>
</dbReference>
<dbReference type="PROSITE" id="PS50126">
    <property type="entry name" value="S1"/>
    <property type="match status" value="1"/>
</dbReference>
<dbReference type="SMART" id="SM00847">
    <property type="entry name" value="HA2"/>
    <property type="match status" value="1"/>
</dbReference>
<keyword evidence="5" id="KW-0508">mRNA splicing</keyword>
<evidence type="ECO:0000256" key="7">
    <source>
        <dbReference type="SAM" id="MobiDB-lite"/>
    </source>
</evidence>
<reference evidence="11 12" key="1">
    <citation type="submission" date="2024-03" db="EMBL/GenBank/DDBJ databases">
        <authorList>
            <person name="Brejova B."/>
        </authorList>
    </citation>
    <scope>NUCLEOTIDE SEQUENCE [LARGE SCALE GENOMIC DNA]</scope>
    <source>
        <strain evidence="11 12">CBS 14171</strain>
    </source>
</reference>
<dbReference type="InterPro" id="IPR014001">
    <property type="entry name" value="Helicase_ATP-bd"/>
</dbReference>
<dbReference type="Gene3D" id="1.20.120.1080">
    <property type="match status" value="1"/>
</dbReference>
<evidence type="ECO:0000256" key="5">
    <source>
        <dbReference type="ARBA" id="ARBA00023187"/>
    </source>
</evidence>
<evidence type="ECO:0000256" key="2">
    <source>
        <dbReference type="ARBA" id="ARBA00022741"/>
    </source>
</evidence>
<keyword evidence="3" id="KW-0378">Hydrolase</keyword>
<dbReference type="InterPro" id="IPR012340">
    <property type="entry name" value="NA-bd_OB-fold"/>
</dbReference>
<dbReference type="SMART" id="SM00487">
    <property type="entry name" value="DEXDc"/>
    <property type="match status" value="1"/>
</dbReference>